<keyword evidence="3" id="KW-1185">Reference proteome</keyword>
<dbReference type="EMBL" id="JACHGW010000002">
    <property type="protein sequence ID" value="MBB6049937.1"/>
    <property type="molecule type" value="Genomic_DNA"/>
</dbReference>
<dbReference type="Proteomes" id="UP000520814">
    <property type="component" value="Unassembled WGS sequence"/>
</dbReference>
<feature type="chain" id="PRO_5031531192" evidence="1">
    <location>
        <begin position="24"/>
        <end position="256"/>
    </location>
</feature>
<sequence length="256" mass="29062">MKKDVNLGMLCGAGLLFAAAAHAQQIDDNNSPPPPRPLDRDRLAKAIIEEINIARVHSKSVSDSIEQQRSAYITQRTKQIAKPDSEKVAAESIDTCLTDMRIHVGSAGLPELKTAPKGMLFAQKCIDTMPDDKKIVWFDMVKGWEAEGNRRRSIEDIKANGTPWRELIVPIPTYVPKPPRGWADEVDIARRLVLDNLIDWDHYTAMVQEMRFFHRQVLLDFRCKLNISARFKDMKREWKYIGVGVGKTVVRIQLGT</sequence>
<gene>
    <name evidence="2" type="ORF">HNQ39_001728</name>
</gene>
<evidence type="ECO:0000313" key="2">
    <source>
        <dbReference type="EMBL" id="MBB6049937.1"/>
    </source>
</evidence>
<protein>
    <submittedName>
        <fullName evidence="2">Uncharacterized protein</fullName>
    </submittedName>
</protein>
<proteinExistence type="predicted"/>
<organism evidence="2 3">
    <name type="scientific">Armatimonas rosea</name>
    <dbReference type="NCBI Taxonomy" id="685828"/>
    <lineage>
        <taxon>Bacteria</taxon>
        <taxon>Bacillati</taxon>
        <taxon>Armatimonadota</taxon>
        <taxon>Armatimonadia</taxon>
        <taxon>Armatimonadales</taxon>
        <taxon>Armatimonadaceae</taxon>
        <taxon>Armatimonas</taxon>
    </lineage>
</organism>
<dbReference type="AlphaFoldDB" id="A0A7W9W6V6"/>
<dbReference type="RefSeq" id="WP_184193951.1">
    <property type="nucleotide sequence ID" value="NZ_JACHGW010000002.1"/>
</dbReference>
<reference evidence="2 3" key="1">
    <citation type="submission" date="2020-08" db="EMBL/GenBank/DDBJ databases">
        <title>Genomic Encyclopedia of Type Strains, Phase IV (KMG-IV): sequencing the most valuable type-strain genomes for metagenomic binning, comparative biology and taxonomic classification.</title>
        <authorList>
            <person name="Goeker M."/>
        </authorList>
    </citation>
    <scope>NUCLEOTIDE SEQUENCE [LARGE SCALE GENOMIC DNA]</scope>
    <source>
        <strain evidence="2 3">DSM 23562</strain>
    </source>
</reference>
<name>A0A7W9W6V6_ARMRO</name>
<feature type="signal peptide" evidence="1">
    <location>
        <begin position="1"/>
        <end position="23"/>
    </location>
</feature>
<evidence type="ECO:0000313" key="3">
    <source>
        <dbReference type="Proteomes" id="UP000520814"/>
    </source>
</evidence>
<comment type="caution">
    <text evidence="2">The sequence shown here is derived from an EMBL/GenBank/DDBJ whole genome shotgun (WGS) entry which is preliminary data.</text>
</comment>
<accession>A0A7W9W6V6</accession>
<keyword evidence="1" id="KW-0732">Signal</keyword>
<evidence type="ECO:0000256" key="1">
    <source>
        <dbReference type="SAM" id="SignalP"/>
    </source>
</evidence>